<dbReference type="PANTHER" id="PTHR48075:SF9">
    <property type="entry name" value="3-HYDROXYBUTYRYL-COA DEHYDROGENASE"/>
    <property type="match status" value="1"/>
</dbReference>
<feature type="binding site" evidence="5">
    <location>
        <position position="137"/>
    </location>
    <ligand>
        <name>CoA</name>
        <dbReference type="ChEBI" id="CHEBI:57287"/>
    </ligand>
</feature>
<feature type="domain" description="3-hydroxyacyl-CoA dehydrogenase NAD binding" evidence="7">
    <location>
        <begin position="23"/>
        <end position="200"/>
    </location>
</feature>
<dbReference type="NCBIfam" id="NF005875">
    <property type="entry name" value="PRK07819.1"/>
    <property type="match status" value="1"/>
</dbReference>
<dbReference type="AlphaFoldDB" id="A0AAU1ZUV9"/>
<keyword evidence="3" id="KW-0560">Oxidoreductase</keyword>
<dbReference type="GO" id="GO:0006635">
    <property type="term" value="P:fatty acid beta-oxidation"/>
    <property type="evidence" value="ECO:0007669"/>
    <property type="project" value="TreeGrafter"/>
</dbReference>
<evidence type="ECO:0000313" key="8">
    <source>
        <dbReference type="EMBL" id="WTT15231.1"/>
    </source>
</evidence>
<dbReference type="Pfam" id="PF02737">
    <property type="entry name" value="3HCDH_N"/>
    <property type="match status" value="1"/>
</dbReference>
<sequence length="302" mass="31890">MTAALAPEAAVSVPDRAPEIQRVGVVGCGLMGAGVAEIAAKAGLDVRIVVSSEDSRGRGLRRITGSLDRSVAKARISAAERDAVLGRISFTTALEDLADRQFVVEAVAEHEPTKLQIFSLLDKIVEDPEAVLASNTSSLSIVRLAGATQNPGRVVGVHFFNPVPVLPLVELVGSVLTDERTIGLAERLVTEVLGKTAIRSPDRAGFLVNALLFPYLLSAVRMVDTGVATAEVIDRGMEAGCSHPLGPLRLLDLIGLDTTVSIADALYAEFKEPLYAPPPLLLRMVEGGLLGKKTGRGFYSYG</sequence>
<evidence type="ECO:0000256" key="2">
    <source>
        <dbReference type="ARBA" id="ARBA00009463"/>
    </source>
</evidence>
<evidence type="ECO:0000259" key="6">
    <source>
        <dbReference type="Pfam" id="PF00725"/>
    </source>
</evidence>
<organism evidence="8">
    <name type="scientific">Streptomyces sp. NBC_00093</name>
    <dbReference type="NCBI Taxonomy" id="2975649"/>
    <lineage>
        <taxon>Bacteria</taxon>
        <taxon>Bacillati</taxon>
        <taxon>Actinomycetota</taxon>
        <taxon>Actinomycetes</taxon>
        <taxon>Kitasatosporales</taxon>
        <taxon>Streptomycetaceae</taxon>
        <taxon>Streptomyces</taxon>
    </lineage>
</organism>
<dbReference type="SUPFAM" id="SSF51735">
    <property type="entry name" value="NAD(P)-binding Rossmann-fold domains"/>
    <property type="match status" value="1"/>
</dbReference>
<comment type="pathway">
    <text evidence="1">Lipid metabolism; butanoate metabolism.</text>
</comment>
<dbReference type="SUPFAM" id="SSF48179">
    <property type="entry name" value="6-phosphogluconate dehydrogenase C-terminal domain-like"/>
    <property type="match status" value="1"/>
</dbReference>
<accession>A0AAU1ZUV9</accession>
<dbReference type="Gene3D" id="1.10.1040.10">
    <property type="entry name" value="N-(1-d-carboxylethyl)-l-norvaline Dehydrogenase, domain 2"/>
    <property type="match status" value="1"/>
</dbReference>
<protein>
    <submittedName>
        <fullName evidence="8">3-hydroxybutyryl-CoA dehydrogenase</fullName>
    </submittedName>
</protein>
<name>A0AAU1ZUV9_9ACTN</name>
<dbReference type="PANTHER" id="PTHR48075">
    <property type="entry name" value="3-HYDROXYACYL-COA DEHYDROGENASE FAMILY PROTEIN"/>
    <property type="match status" value="1"/>
</dbReference>
<reference evidence="8" key="1">
    <citation type="submission" date="2022-10" db="EMBL/GenBank/DDBJ databases">
        <title>The complete genomes of actinobacterial strains from the NBC collection.</title>
        <authorList>
            <person name="Joergensen T.S."/>
            <person name="Alvarez Arevalo M."/>
            <person name="Sterndorff E.B."/>
            <person name="Faurdal D."/>
            <person name="Vuksanovic O."/>
            <person name="Mourched A.-S."/>
            <person name="Charusanti P."/>
            <person name="Shaw S."/>
            <person name="Blin K."/>
            <person name="Weber T."/>
        </authorList>
    </citation>
    <scope>NUCLEOTIDE SEQUENCE</scope>
    <source>
        <strain evidence="8">NBC_00093</strain>
    </source>
</reference>
<evidence type="ECO:0000256" key="1">
    <source>
        <dbReference type="ARBA" id="ARBA00005086"/>
    </source>
</evidence>
<dbReference type="GO" id="GO:0070403">
    <property type="term" value="F:NAD+ binding"/>
    <property type="evidence" value="ECO:0007669"/>
    <property type="project" value="InterPro"/>
</dbReference>
<dbReference type="PIRSF" id="PIRSF000105">
    <property type="entry name" value="HCDH"/>
    <property type="match status" value="1"/>
</dbReference>
<dbReference type="EMBL" id="CP108222">
    <property type="protein sequence ID" value="WTT15231.1"/>
    <property type="molecule type" value="Genomic_DNA"/>
</dbReference>
<dbReference type="Pfam" id="PF00725">
    <property type="entry name" value="3HCDH"/>
    <property type="match status" value="1"/>
</dbReference>
<dbReference type="Gene3D" id="3.40.50.720">
    <property type="entry name" value="NAD(P)-binding Rossmann-like Domain"/>
    <property type="match status" value="1"/>
</dbReference>
<dbReference type="InterPro" id="IPR036291">
    <property type="entry name" value="NAD(P)-bd_dom_sf"/>
</dbReference>
<feature type="site" description="Important for catalytic activity" evidence="4">
    <location>
        <position position="158"/>
    </location>
</feature>
<dbReference type="InterPro" id="IPR006108">
    <property type="entry name" value="3HC_DH_C"/>
</dbReference>
<evidence type="ECO:0000259" key="7">
    <source>
        <dbReference type="Pfam" id="PF02737"/>
    </source>
</evidence>
<dbReference type="InterPro" id="IPR022694">
    <property type="entry name" value="3-OHacyl-CoA_DH"/>
</dbReference>
<comment type="similarity">
    <text evidence="2">Belongs to the 3-hydroxyacyl-CoA dehydrogenase family.</text>
</comment>
<feature type="binding site" evidence="5">
    <location>
        <position position="66"/>
    </location>
    <ligand>
        <name>CoA</name>
        <dbReference type="ChEBI" id="CHEBI:57287"/>
    </ligand>
</feature>
<evidence type="ECO:0000256" key="3">
    <source>
        <dbReference type="ARBA" id="ARBA00023002"/>
    </source>
</evidence>
<dbReference type="InterPro" id="IPR006176">
    <property type="entry name" value="3-OHacyl-CoA_DH_NAD-bd"/>
</dbReference>
<evidence type="ECO:0000256" key="5">
    <source>
        <dbReference type="PIRSR" id="PIRSR000105-3"/>
    </source>
</evidence>
<feature type="binding site" evidence="5">
    <location>
        <position position="73"/>
    </location>
    <ligand>
        <name>CoA</name>
        <dbReference type="ChEBI" id="CHEBI:57287"/>
    </ligand>
</feature>
<dbReference type="InterPro" id="IPR008927">
    <property type="entry name" value="6-PGluconate_DH-like_C_sf"/>
</dbReference>
<evidence type="ECO:0000256" key="4">
    <source>
        <dbReference type="PIRSR" id="PIRSR000105-1"/>
    </source>
</evidence>
<dbReference type="GO" id="GO:0008691">
    <property type="term" value="F:3-hydroxybutyryl-CoA dehydrogenase activity"/>
    <property type="evidence" value="ECO:0007669"/>
    <property type="project" value="TreeGrafter"/>
</dbReference>
<proteinExistence type="inferred from homology"/>
<dbReference type="InterPro" id="IPR013328">
    <property type="entry name" value="6PGD_dom2"/>
</dbReference>
<gene>
    <name evidence="8" type="ORF">OHA22_06655</name>
</gene>
<feature type="domain" description="3-hydroxyacyl-CoA dehydrogenase C-terminal" evidence="6">
    <location>
        <begin position="205"/>
        <end position="301"/>
    </location>
</feature>